<proteinExistence type="predicted"/>
<comment type="caution">
    <text evidence="2">The sequence shown here is derived from an EMBL/GenBank/DDBJ whole genome shotgun (WGS) entry which is preliminary data.</text>
</comment>
<evidence type="ECO:0000313" key="3">
    <source>
        <dbReference type="Proteomes" id="UP001201812"/>
    </source>
</evidence>
<evidence type="ECO:0000256" key="1">
    <source>
        <dbReference type="SAM" id="SignalP"/>
    </source>
</evidence>
<name>A0AAD4N1P2_9BILA</name>
<feature type="signal peptide" evidence="1">
    <location>
        <begin position="1"/>
        <end position="22"/>
    </location>
</feature>
<keyword evidence="1" id="KW-0732">Signal</keyword>
<feature type="chain" id="PRO_5041923810" evidence="1">
    <location>
        <begin position="23"/>
        <end position="323"/>
    </location>
</feature>
<dbReference type="EMBL" id="JAKKPZ010000021">
    <property type="protein sequence ID" value="KAI1711608.1"/>
    <property type="molecule type" value="Genomic_DNA"/>
</dbReference>
<sequence length="323" mass="37353">MLPCSYNILFLLCLGIPELVSGFDVHDNESPSDKYKEEPKQQSNEKTAIIFQLHDKHKEHLIVEPKETPFTKDDKWVFNLSNDEVVEVIFGDAVKNSNQFFRVRTADGILFKATSVDTVFNFFLLYKSKVTHVNFFHVMINTDLIRMMKLADKLLWTGIVHIEDCNFDLLREEEILDFFQNVIRPEALSLQNNDYLPNEVLNTAIKDHLLDSNLAFLGEDSLNVTLNAYYLLDYLHRPGANLTINPEFINGGLSLFVEEMIERFVSDTEPVPFTFQLTNDIELLLVGEPLENPVTQELLEQSTIEEASVKRTVLRRYRRESSE</sequence>
<gene>
    <name evidence="2" type="ORF">DdX_10070</name>
</gene>
<protein>
    <submittedName>
        <fullName evidence="2">Uncharacterized protein</fullName>
    </submittedName>
</protein>
<evidence type="ECO:0000313" key="2">
    <source>
        <dbReference type="EMBL" id="KAI1711608.1"/>
    </source>
</evidence>
<dbReference type="AlphaFoldDB" id="A0AAD4N1P2"/>
<keyword evidence="3" id="KW-1185">Reference proteome</keyword>
<reference evidence="2" key="1">
    <citation type="submission" date="2022-01" db="EMBL/GenBank/DDBJ databases">
        <title>Genome Sequence Resource for Two Populations of Ditylenchus destructor, the Migratory Endoparasitic Phytonematode.</title>
        <authorList>
            <person name="Zhang H."/>
            <person name="Lin R."/>
            <person name="Xie B."/>
        </authorList>
    </citation>
    <scope>NUCLEOTIDE SEQUENCE</scope>
    <source>
        <strain evidence="2">BazhouSP</strain>
    </source>
</reference>
<dbReference type="Proteomes" id="UP001201812">
    <property type="component" value="Unassembled WGS sequence"/>
</dbReference>
<accession>A0AAD4N1P2</accession>
<organism evidence="2 3">
    <name type="scientific">Ditylenchus destructor</name>
    <dbReference type="NCBI Taxonomy" id="166010"/>
    <lineage>
        <taxon>Eukaryota</taxon>
        <taxon>Metazoa</taxon>
        <taxon>Ecdysozoa</taxon>
        <taxon>Nematoda</taxon>
        <taxon>Chromadorea</taxon>
        <taxon>Rhabditida</taxon>
        <taxon>Tylenchina</taxon>
        <taxon>Tylenchomorpha</taxon>
        <taxon>Sphaerularioidea</taxon>
        <taxon>Anguinidae</taxon>
        <taxon>Anguininae</taxon>
        <taxon>Ditylenchus</taxon>
    </lineage>
</organism>